<dbReference type="AlphaFoldDB" id="A0A0F5LNX6"/>
<dbReference type="GO" id="GO:0004527">
    <property type="term" value="F:exonuclease activity"/>
    <property type="evidence" value="ECO:0007669"/>
    <property type="project" value="UniProtKB-KW"/>
</dbReference>
<keyword evidence="1" id="KW-1133">Transmembrane helix</keyword>
<accession>A0A0F5LNX6</accession>
<keyword evidence="4" id="KW-0540">Nuclease</keyword>
<feature type="transmembrane region" description="Helical" evidence="1">
    <location>
        <begin position="37"/>
        <end position="59"/>
    </location>
</feature>
<reference evidence="3 5" key="1">
    <citation type="submission" date="2015-03" db="EMBL/GenBank/DDBJ databases">
        <authorList>
            <person name="Hassan Y.I."/>
            <person name="Lepp D."/>
            <person name="Zhou T."/>
        </authorList>
    </citation>
    <scope>NUCLEOTIDE SEQUENCE [LARGE SCALE GENOMIC DNA]</scope>
    <source>
        <strain evidence="3 5">DSM 17137</strain>
    </source>
</reference>
<dbReference type="GO" id="GO:0004519">
    <property type="term" value="F:endonuclease activity"/>
    <property type="evidence" value="ECO:0007669"/>
    <property type="project" value="UniProtKB-KW"/>
</dbReference>
<keyword evidence="4" id="KW-0255">Endonuclease</keyword>
<dbReference type="InterPro" id="IPR036691">
    <property type="entry name" value="Endo/exonu/phosph_ase_sf"/>
</dbReference>
<evidence type="ECO:0000313" key="3">
    <source>
        <dbReference type="EMBL" id="KKB84015.1"/>
    </source>
</evidence>
<dbReference type="Proteomes" id="UP000033608">
    <property type="component" value="Unassembled WGS sequence"/>
</dbReference>
<evidence type="ECO:0000259" key="2">
    <source>
        <dbReference type="Pfam" id="PF03372"/>
    </source>
</evidence>
<dbReference type="PATRIC" id="fig|1121477.3.peg.3691"/>
<dbReference type="OrthoDB" id="3808618at2"/>
<keyword evidence="4" id="KW-0269">Exonuclease</keyword>
<gene>
    <name evidence="4" type="ORF">SAMN02745223_04109</name>
    <name evidence="3" type="ORF">VW29_12680</name>
</gene>
<feature type="transmembrane region" description="Helical" evidence="1">
    <location>
        <begin position="66"/>
        <end position="84"/>
    </location>
</feature>
<evidence type="ECO:0000256" key="1">
    <source>
        <dbReference type="SAM" id="Phobius"/>
    </source>
</evidence>
<dbReference type="InterPro" id="IPR005135">
    <property type="entry name" value="Endo/exonuclease/phosphatase"/>
</dbReference>
<evidence type="ECO:0000313" key="6">
    <source>
        <dbReference type="Proteomes" id="UP000184533"/>
    </source>
</evidence>
<feature type="domain" description="Endonuclease/exonuclease/phosphatase" evidence="2">
    <location>
        <begin position="107"/>
        <end position="320"/>
    </location>
</feature>
<sequence length="330" mass="36746">MSLLLKLVRLAVAFGALGAAFLAMLAFFGFMVPELDLLNHAQALLFPATVIGFVLVLLLLRDRWRLAVGGFVALGLLASASIMVPEFVNAGSARPAPESGRQVIRLMTHNIFGMNYEMEKVSAAILGEDPDIIVLQEYFGEQASALHPLLIQRYPYCVRCKGGKRANLGPYSRIPFEQFEDGACPDNAYVTERTAHILARFSTEEDKSFSVMTTHMDWPLPVARQRQQLDAVRGVVDSIEGPVILAGDFNSTPWSYALRNFVEDAGLIRQTVNLATYPMRWFYFRAWRDTLPFLPLDHVMTRGGIVVHDVRTGTRTASDHLPVVIDFSVD</sequence>
<proteinExistence type="predicted"/>
<dbReference type="SUPFAM" id="SSF56219">
    <property type="entry name" value="DNase I-like"/>
    <property type="match status" value="1"/>
</dbReference>
<keyword evidence="1" id="KW-0812">Transmembrane</keyword>
<feature type="transmembrane region" description="Helical" evidence="1">
    <location>
        <begin position="7"/>
        <end position="31"/>
    </location>
</feature>
<keyword evidence="1" id="KW-0472">Membrane</keyword>
<dbReference type="Proteomes" id="UP000184533">
    <property type="component" value="Unassembled WGS sequence"/>
</dbReference>
<dbReference type="EMBL" id="FQVC01000021">
    <property type="protein sequence ID" value="SHF99872.1"/>
    <property type="molecule type" value="Genomic_DNA"/>
</dbReference>
<dbReference type="EMBL" id="LAJF01000085">
    <property type="protein sequence ID" value="KKB84015.1"/>
    <property type="molecule type" value="Genomic_DNA"/>
</dbReference>
<organism evidence="3 5">
    <name type="scientific">Devosia limi DSM 17137</name>
    <dbReference type="NCBI Taxonomy" id="1121477"/>
    <lineage>
        <taxon>Bacteria</taxon>
        <taxon>Pseudomonadati</taxon>
        <taxon>Pseudomonadota</taxon>
        <taxon>Alphaproteobacteria</taxon>
        <taxon>Hyphomicrobiales</taxon>
        <taxon>Devosiaceae</taxon>
        <taxon>Devosia</taxon>
    </lineage>
</organism>
<dbReference type="Gene3D" id="3.60.10.10">
    <property type="entry name" value="Endonuclease/exonuclease/phosphatase"/>
    <property type="match status" value="1"/>
</dbReference>
<keyword evidence="5" id="KW-1185">Reference proteome</keyword>
<evidence type="ECO:0000313" key="5">
    <source>
        <dbReference type="Proteomes" id="UP000033608"/>
    </source>
</evidence>
<evidence type="ECO:0000313" key="4">
    <source>
        <dbReference type="EMBL" id="SHF99872.1"/>
    </source>
</evidence>
<protein>
    <submittedName>
        <fullName evidence="4">Uncharacterized conserved protein YafD, endonuclease/exonuclease/phosphatase (EEP) superfamily</fullName>
    </submittedName>
</protein>
<dbReference type="RefSeq" id="WP_046135633.1">
    <property type="nucleotide sequence ID" value="NZ_FQVC01000021.1"/>
</dbReference>
<name>A0A0F5LNX6_9HYPH</name>
<dbReference type="Pfam" id="PF03372">
    <property type="entry name" value="Exo_endo_phos"/>
    <property type="match status" value="1"/>
</dbReference>
<reference evidence="4 6" key="2">
    <citation type="submission" date="2016-11" db="EMBL/GenBank/DDBJ databases">
        <authorList>
            <person name="Jaros S."/>
            <person name="Januszkiewicz K."/>
            <person name="Wedrychowicz H."/>
        </authorList>
    </citation>
    <scope>NUCLEOTIDE SEQUENCE [LARGE SCALE GENOMIC DNA]</scope>
    <source>
        <strain evidence="4 6">DSM 17137</strain>
    </source>
</reference>
<keyword evidence="4" id="KW-0378">Hydrolase</keyword>
<dbReference type="STRING" id="1121477.SAMN02745223_04109"/>